<feature type="region of interest" description="Disordered" evidence="1">
    <location>
        <begin position="121"/>
        <end position="160"/>
    </location>
</feature>
<dbReference type="InParanoid" id="A0A6P9ERS0"/>
<dbReference type="PANTHER" id="PTHR24177:SF329">
    <property type="entry name" value="ANKYRIN REPEAT PROTEIN"/>
    <property type="match status" value="1"/>
</dbReference>
<dbReference type="Pfam" id="PF14223">
    <property type="entry name" value="Retrotran_gag_2"/>
    <property type="match status" value="1"/>
</dbReference>
<dbReference type="Proteomes" id="UP000235220">
    <property type="component" value="Chromosome 6"/>
</dbReference>
<accession>A0A6P9ERS0</accession>
<evidence type="ECO:0000313" key="2">
    <source>
        <dbReference type="Proteomes" id="UP000235220"/>
    </source>
</evidence>
<feature type="compositionally biased region" description="Low complexity" evidence="1">
    <location>
        <begin position="131"/>
        <end position="141"/>
    </location>
</feature>
<dbReference type="PANTHER" id="PTHR24177">
    <property type="entry name" value="CASKIN"/>
    <property type="match status" value="1"/>
</dbReference>
<organism evidence="2 3">
    <name type="scientific">Juglans regia</name>
    <name type="common">English walnut</name>
    <dbReference type="NCBI Taxonomy" id="51240"/>
    <lineage>
        <taxon>Eukaryota</taxon>
        <taxon>Viridiplantae</taxon>
        <taxon>Streptophyta</taxon>
        <taxon>Embryophyta</taxon>
        <taxon>Tracheophyta</taxon>
        <taxon>Spermatophyta</taxon>
        <taxon>Magnoliopsida</taxon>
        <taxon>eudicotyledons</taxon>
        <taxon>Gunneridae</taxon>
        <taxon>Pentapetalae</taxon>
        <taxon>rosids</taxon>
        <taxon>fabids</taxon>
        <taxon>Fagales</taxon>
        <taxon>Juglandaceae</taxon>
        <taxon>Juglans</taxon>
    </lineage>
</organism>
<gene>
    <name evidence="3" type="primary">LOC109022059</name>
</gene>
<evidence type="ECO:0000256" key="1">
    <source>
        <dbReference type="SAM" id="MobiDB-lite"/>
    </source>
</evidence>
<sequence>MNAQRGGHRQENPGRLNMATNMISSTIVPEVLRNDNYATWSACIKNYFLAQDLWDIFETTTKPSESEDCAVEFKAWMKKNAAALHAIQISCSVEILSQINPISSAKDVWDSLYKLMNQPPSKGVNPMAEKGNSSNISSSGIHGDRSTTTPDQKVEVGSSSNNPDIALDLIKKYPDLALTPDRSGRYSPIFALASMPTSFPSGKPLVFWKKWIYSCIHIQLENGTSYTNIEVQEDEECQSNEVKTNRSSDHGKRHKGNVNAAIFRAIKKGAFEFVQDVLRANPELLWIRDGNSRNIFSYAVLCRQAEIFSLIYGIDMKNRMALEQDSSLNNILHMAGMPPVSNMLDDIYKLAQLFKSKENYNGQLTRNVVRKTNIGQAKNQTLGNKARIQPNEESH</sequence>
<proteinExistence type="predicted"/>
<dbReference type="AlphaFoldDB" id="A0A6P9ERS0"/>
<reference evidence="3" key="1">
    <citation type="submission" date="2025-08" db="UniProtKB">
        <authorList>
            <consortium name="RefSeq"/>
        </authorList>
    </citation>
    <scope>IDENTIFICATION</scope>
    <source>
        <tissue evidence="3">Leaves</tissue>
    </source>
</reference>
<dbReference type="KEGG" id="jre:109022059"/>
<feature type="compositionally biased region" description="Polar residues" evidence="1">
    <location>
        <begin position="146"/>
        <end position="160"/>
    </location>
</feature>
<protein>
    <submittedName>
        <fullName evidence="3">Uncharacterized protein LOC109022059</fullName>
    </submittedName>
</protein>
<dbReference type="OrthoDB" id="1880601at2759"/>
<dbReference type="GeneID" id="109022059"/>
<name>A0A6P9ERS0_JUGRE</name>
<keyword evidence="2" id="KW-1185">Reference proteome</keyword>
<evidence type="ECO:0000313" key="3">
    <source>
        <dbReference type="RefSeq" id="XP_035546553.1"/>
    </source>
</evidence>
<dbReference type="RefSeq" id="XP_035546553.1">
    <property type="nucleotide sequence ID" value="XM_035690660.1"/>
</dbReference>